<gene>
    <name evidence="6" type="ORF">BOX15_Mlig001600g1</name>
</gene>
<evidence type="ECO:0000256" key="2">
    <source>
        <dbReference type="ARBA" id="ARBA00023203"/>
    </source>
</evidence>
<dbReference type="EMBL" id="NIVC01000276">
    <property type="protein sequence ID" value="PAA86511.1"/>
    <property type="molecule type" value="Genomic_DNA"/>
</dbReference>
<dbReference type="GO" id="GO:0006887">
    <property type="term" value="P:exocytosis"/>
    <property type="evidence" value="ECO:0007669"/>
    <property type="project" value="TreeGrafter"/>
</dbReference>
<evidence type="ECO:0000259" key="5">
    <source>
        <dbReference type="Pfam" id="PF11945"/>
    </source>
</evidence>
<dbReference type="GO" id="GO:0043014">
    <property type="term" value="F:alpha-tubulin binding"/>
    <property type="evidence" value="ECO:0007669"/>
    <property type="project" value="InterPro"/>
</dbReference>
<name>A0A267GKF9_9PLAT</name>
<dbReference type="InterPro" id="IPR021854">
    <property type="entry name" value="WASH1_WAHD"/>
</dbReference>
<dbReference type="GO" id="GO:0003779">
    <property type="term" value="F:actin binding"/>
    <property type="evidence" value="ECO:0007669"/>
    <property type="project" value="UniProtKB-KW"/>
</dbReference>
<dbReference type="AlphaFoldDB" id="A0A267GKF9"/>
<dbReference type="GO" id="GO:0042147">
    <property type="term" value="P:retrograde transport, endosome to Golgi"/>
    <property type="evidence" value="ECO:0007669"/>
    <property type="project" value="TreeGrafter"/>
</dbReference>
<evidence type="ECO:0000256" key="4">
    <source>
        <dbReference type="SAM" id="MobiDB-lite"/>
    </source>
</evidence>
<evidence type="ECO:0000256" key="1">
    <source>
        <dbReference type="ARBA" id="ARBA00005602"/>
    </source>
</evidence>
<keyword evidence="2" id="KW-0009">Actin-binding</keyword>
<dbReference type="STRING" id="282301.A0A267GKF9"/>
<dbReference type="OrthoDB" id="307871at2759"/>
<feature type="region of interest" description="Disordered" evidence="4">
    <location>
        <begin position="278"/>
        <end position="315"/>
    </location>
</feature>
<dbReference type="Proteomes" id="UP000215902">
    <property type="component" value="Unassembled WGS sequence"/>
</dbReference>
<sequence length="315" mass="32488">DSMPAQPLQVRPPSADLRHEELLVQSADSLAEVAGVAEAVFDRLGSRLAEQRAECDRLRRRAADCQAKIDFLKGTTRAVQVFAVPKFPAGGDSAPAFLSPFAPEGEGAAATAAVGEVQTAVRRVAAQHEALTEALLAEKRHYMMLPLRPPGAKRAAAAEGLGRPPPGLRSLSGLLLFNTAENPYRKYSLLDPLGVVHRVRAVQSDDSSGGGGATPGQAPDSILLGDRLEAPGADSLLYVPTLGAVPDMESLPARLPQLAGVAENVQYLGDLGPGIAPSAADNILSSLGDLPSAPPPPPASAAASEPAPPPPPPPP</sequence>
<evidence type="ECO:0000256" key="3">
    <source>
        <dbReference type="SAM" id="Coils"/>
    </source>
</evidence>
<feature type="region of interest" description="Disordered" evidence="4">
    <location>
        <begin position="202"/>
        <end position="223"/>
    </location>
</feature>
<dbReference type="GO" id="GO:0055037">
    <property type="term" value="C:recycling endosome"/>
    <property type="evidence" value="ECO:0007669"/>
    <property type="project" value="TreeGrafter"/>
</dbReference>
<reference evidence="6 7" key="1">
    <citation type="submission" date="2017-06" db="EMBL/GenBank/DDBJ databases">
        <title>A platform for efficient transgenesis in Macrostomum lignano, a flatworm model organism for stem cell research.</title>
        <authorList>
            <person name="Berezikov E."/>
        </authorList>
    </citation>
    <scope>NUCLEOTIDE SEQUENCE [LARGE SCALE GENOMIC DNA]</scope>
    <source>
        <strain evidence="6">DV1</strain>
        <tissue evidence="6">Whole organism</tissue>
    </source>
</reference>
<evidence type="ECO:0000313" key="7">
    <source>
        <dbReference type="Proteomes" id="UP000215902"/>
    </source>
</evidence>
<organism evidence="6 7">
    <name type="scientific">Macrostomum lignano</name>
    <dbReference type="NCBI Taxonomy" id="282301"/>
    <lineage>
        <taxon>Eukaryota</taxon>
        <taxon>Metazoa</taxon>
        <taxon>Spiralia</taxon>
        <taxon>Lophotrochozoa</taxon>
        <taxon>Platyhelminthes</taxon>
        <taxon>Rhabditophora</taxon>
        <taxon>Macrostomorpha</taxon>
        <taxon>Macrostomida</taxon>
        <taxon>Macrostomidae</taxon>
        <taxon>Macrostomum</taxon>
    </lineage>
</organism>
<dbReference type="PANTHER" id="PTHR23331">
    <property type="entry name" value="CXYORF1"/>
    <property type="match status" value="1"/>
</dbReference>
<dbReference type="GO" id="GO:0071203">
    <property type="term" value="C:WASH complex"/>
    <property type="evidence" value="ECO:0007669"/>
    <property type="project" value="InterPro"/>
</dbReference>
<dbReference type="PANTHER" id="PTHR23331:SF1">
    <property type="entry name" value="WASH COMPLEX SUBUNIT 1"/>
    <property type="match status" value="1"/>
</dbReference>
<dbReference type="Pfam" id="PF11945">
    <property type="entry name" value="WASH_WAHD"/>
    <property type="match status" value="1"/>
</dbReference>
<evidence type="ECO:0000313" key="6">
    <source>
        <dbReference type="EMBL" id="PAA86511.1"/>
    </source>
</evidence>
<dbReference type="InterPro" id="IPR028290">
    <property type="entry name" value="WASH1"/>
</dbReference>
<comment type="similarity">
    <text evidence="1">Belongs to the WASH1 family.</text>
</comment>
<comment type="caution">
    <text evidence="6">The sequence shown here is derived from an EMBL/GenBank/DDBJ whole genome shotgun (WGS) entry which is preliminary data.</text>
</comment>
<feature type="coiled-coil region" evidence="3">
    <location>
        <begin position="41"/>
        <end position="75"/>
    </location>
</feature>
<proteinExistence type="inferred from homology"/>
<feature type="non-terminal residue" evidence="6">
    <location>
        <position position="1"/>
    </location>
</feature>
<keyword evidence="7" id="KW-1185">Reference proteome</keyword>
<dbReference type="GO" id="GO:0034314">
    <property type="term" value="P:Arp2/3 complex-mediated actin nucleation"/>
    <property type="evidence" value="ECO:0007669"/>
    <property type="project" value="InterPro"/>
</dbReference>
<dbReference type="GO" id="GO:0005769">
    <property type="term" value="C:early endosome"/>
    <property type="evidence" value="ECO:0007669"/>
    <property type="project" value="InterPro"/>
</dbReference>
<feature type="domain" description="WASH1 WAHD" evidence="5">
    <location>
        <begin position="14"/>
        <end position="292"/>
    </location>
</feature>
<feature type="compositionally biased region" description="Pro residues" evidence="4">
    <location>
        <begin position="306"/>
        <end position="315"/>
    </location>
</feature>
<keyword evidence="3" id="KW-0175">Coiled coil</keyword>
<protein>
    <recommendedName>
        <fullName evidence="5">WASH1 WAHD domain-containing protein</fullName>
    </recommendedName>
</protein>
<dbReference type="GO" id="GO:0043015">
    <property type="term" value="F:gamma-tubulin binding"/>
    <property type="evidence" value="ECO:0007669"/>
    <property type="project" value="TreeGrafter"/>
</dbReference>
<accession>A0A267GKF9</accession>
<feature type="non-terminal residue" evidence="6">
    <location>
        <position position="315"/>
    </location>
</feature>
<dbReference type="GO" id="GO:0005829">
    <property type="term" value="C:cytosol"/>
    <property type="evidence" value="ECO:0007669"/>
    <property type="project" value="GOC"/>
</dbReference>
<dbReference type="GO" id="GO:0032456">
    <property type="term" value="P:endocytic recycling"/>
    <property type="evidence" value="ECO:0007669"/>
    <property type="project" value="TreeGrafter"/>
</dbReference>